<dbReference type="GO" id="GO:0000155">
    <property type="term" value="F:phosphorelay sensor kinase activity"/>
    <property type="evidence" value="ECO:0007669"/>
    <property type="project" value="InterPro"/>
</dbReference>
<dbReference type="SMART" id="SM00387">
    <property type="entry name" value="HATPase_c"/>
    <property type="match status" value="1"/>
</dbReference>
<dbReference type="Gene3D" id="2.130.10.10">
    <property type="entry name" value="YVTN repeat-like/Quinoprotein amine dehydrogenase"/>
    <property type="match status" value="3"/>
</dbReference>
<dbReference type="Gene3D" id="2.60.40.10">
    <property type="entry name" value="Immunoglobulins"/>
    <property type="match status" value="1"/>
</dbReference>
<dbReference type="InterPro" id="IPR013783">
    <property type="entry name" value="Ig-like_fold"/>
</dbReference>
<dbReference type="OrthoDB" id="799853at2"/>
<dbReference type="SUPFAM" id="SSF52172">
    <property type="entry name" value="CheY-like"/>
    <property type="match status" value="1"/>
</dbReference>
<dbReference type="InterPro" id="IPR036097">
    <property type="entry name" value="HisK_dim/P_sf"/>
</dbReference>
<dbReference type="SUPFAM" id="SSF47384">
    <property type="entry name" value="Homodimeric domain of signal transducing histidine kinase"/>
    <property type="match status" value="1"/>
</dbReference>
<comment type="caution">
    <text evidence="9">The sequence shown here is derived from an EMBL/GenBank/DDBJ whole genome shotgun (WGS) entry which is preliminary data.</text>
</comment>
<dbReference type="EC" id="2.7.13.3" evidence="2"/>
<dbReference type="InterPro" id="IPR015943">
    <property type="entry name" value="WD40/YVTN_repeat-like_dom_sf"/>
</dbReference>
<dbReference type="CDD" id="cd00130">
    <property type="entry name" value="PAS"/>
    <property type="match status" value="1"/>
</dbReference>
<dbReference type="Pfam" id="PF00072">
    <property type="entry name" value="Response_reg"/>
    <property type="match status" value="1"/>
</dbReference>
<dbReference type="Proteomes" id="UP000290218">
    <property type="component" value="Unassembled WGS sequence"/>
</dbReference>
<feature type="domain" description="PAS" evidence="8">
    <location>
        <begin position="918"/>
        <end position="988"/>
    </location>
</feature>
<reference evidence="9 10" key="1">
    <citation type="submission" date="2019-01" db="EMBL/GenBank/DDBJ databases">
        <title>Lacunisphaera sp. strain TWA-58.</title>
        <authorList>
            <person name="Chen W.-M."/>
        </authorList>
    </citation>
    <scope>NUCLEOTIDE SEQUENCE [LARGE SCALE GENOMIC DNA]</scope>
    <source>
        <strain evidence="9 10">TWA-58</strain>
    </source>
</reference>
<name>A0A4Q1CC88_9BACT</name>
<dbReference type="SUPFAM" id="SSF55785">
    <property type="entry name" value="PYP-like sensor domain (PAS domain)"/>
    <property type="match status" value="1"/>
</dbReference>
<dbReference type="InterPro" id="IPR003594">
    <property type="entry name" value="HATPase_dom"/>
</dbReference>
<dbReference type="SUPFAM" id="SSF101898">
    <property type="entry name" value="NHL repeat"/>
    <property type="match status" value="1"/>
</dbReference>
<dbReference type="Gene3D" id="3.30.565.10">
    <property type="entry name" value="Histidine kinase-like ATPase, C-terminal domain"/>
    <property type="match status" value="1"/>
</dbReference>
<comment type="catalytic activity">
    <reaction evidence="1">
        <text>ATP + protein L-histidine = ADP + protein N-phospho-L-histidine.</text>
        <dbReference type="EC" id="2.7.13.3"/>
    </reaction>
</comment>
<feature type="domain" description="Histidine kinase" evidence="6">
    <location>
        <begin position="1055"/>
        <end position="1273"/>
    </location>
</feature>
<gene>
    <name evidence="9" type="ORF">ESB00_12900</name>
</gene>
<evidence type="ECO:0000256" key="3">
    <source>
        <dbReference type="ARBA" id="ARBA00022553"/>
    </source>
</evidence>
<dbReference type="Gene3D" id="3.40.50.2300">
    <property type="match status" value="1"/>
</dbReference>
<evidence type="ECO:0000259" key="6">
    <source>
        <dbReference type="PROSITE" id="PS50109"/>
    </source>
</evidence>
<proteinExistence type="predicted"/>
<dbReference type="PANTHER" id="PTHR43065:SF42">
    <property type="entry name" value="TWO-COMPONENT SENSOR PPRA"/>
    <property type="match status" value="1"/>
</dbReference>
<dbReference type="PROSITE" id="PS50109">
    <property type="entry name" value="HIS_KIN"/>
    <property type="match status" value="1"/>
</dbReference>
<evidence type="ECO:0000256" key="5">
    <source>
        <dbReference type="SAM" id="MobiDB-lite"/>
    </source>
</evidence>
<dbReference type="InterPro" id="IPR000014">
    <property type="entry name" value="PAS"/>
</dbReference>
<accession>A0A4Q1CC88</accession>
<feature type="modified residue" description="4-aspartylphosphate" evidence="4">
    <location>
        <position position="1344"/>
    </location>
</feature>
<dbReference type="InterPro" id="IPR003661">
    <property type="entry name" value="HisK_dim/P_dom"/>
</dbReference>
<dbReference type="SMART" id="SM00448">
    <property type="entry name" value="REC"/>
    <property type="match status" value="1"/>
</dbReference>
<evidence type="ECO:0000256" key="4">
    <source>
        <dbReference type="PROSITE-ProRule" id="PRU00169"/>
    </source>
</evidence>
<dbReference type="SUPFAM" id="SSF55874">
    <property type="entry name" value="ATPase domain of HSP90 chaperone/DNA topoisomerase II/histidine kinase"/>
    <property type="match status" value="1"/>
</dbReference>
<dbReference type="InterPro" id="IPR001789">
    <property type="entry name" value="Sig_transdc_resp-reg_receiver"/>
</dbReference>
<dbReference type="CDD" id="cd00082">
    <property type="entry name" value="HisKA"/>
    <property type="match status" value="1"/>
</dbReference>
<dbReference type="NCBIfam" id="TIGR00229">
    <property type="entry name" value="sensory_box"/>
    <property type="match status" value="1"/>
</dbReference>
<keyword evidence="10" id="KW-1185">Reference proteome</keyword>
<dbReference type="SUPFAM" id="SSF63829">
    <property type="entry name" value="Calcium-dependent phosphotriesterase"/>
    <property type="match status" value="1"/>
</dbReference>
<evidence type="ECO:0000313" key="9">
    <source>
        <dbReference type="EMBL" id="RXK56724.1"/>
    </source>
</evidence>
<sequence>MAGDRGQRTEDGGKGGKAGFGGHRFGDCHDLLYKVDYDVVKDANPNGKVCRWFGRWVRCQSSWPARWALRLQILVGFSLVGSVGAAAADPFVPRYADPMHESWRWRSYPELSGLAANCMVQAPDGVVWFGTNETIWSYDGLDWKNHNALVFHGGPVNAMAVEPAGSVLAVGYWGMQRYQAGQWNWAWQRTGRMFGDFRKVIVDAQGTVWVASLWGLLEIRDGRARLHTSSAQAARVPVDRTVSDVEKVTIPEKVTAHISASRRAGELALSDLTSDGQGGLWMVADEGEVLHYSPAAGDEAWRVYTAKDGLKPGRRPSVLRLRDGAIWVVYGLDSGHLNVFDGSRWTARPLSAEGAPGDCNNLLQTRDGTVWVSARYQVAAWRDGRWHSYEKPAVPIPTAWSFLCEGIDGALWIGGPSTEIQRVDYDTGRWVTLLDLMFQWQGPDGAEWFLHRDGRVVRHLAGRWECYDAGDGLPDAPVALLGTRQDEVWVAGSHGGEAAMARYRGDGRWERMVQTEFAWGVDWRGVLEASDGSLWFAATVDSRAPERHKAGLLQYRGGRWIHHHQPGRAPTGANDDDPATLLPATQRPEPVGKFSSLAESADGRIWTGRNLLAVYDGRRWERTHAPKGMNFGQVDAMFTTRDREFWVGSRQFGAFRYDGREWRSYLQKGGLVANGIRGFTQTEDRTVWAATDHDISRFDGHAWTPGGFPAEFVLPHDGGSLRAGRNGRIWINHFPAEWMWRAWSRAPAPGRKPAGEDFRTIAHKFTGPPPETTFTLAPERVPPPGNLSVAWAGRSPWRSPEEARLQFSHRLDGGAWSVFSTETGRALFALTPGQHRLEVRARDRDFNVDPTPAVLEFTVLPPVWRQPWFLAMIALAGGLVAVLTGRLIGQQLRLRRVNRELAKEIAEHRQAEETLRTKEEYFQNLIEHSSDLISVLTVDGQIRYQSPAASRVLLRPAGTPVSADIYELIHPEDQAAVRATIARAAATDEPTAVEFRVRTFDDQWRVLQSLGRRLPAAEGEPLVVVNSRDITEVQQLEAQFRQSQKMEALGQLAGGVAHDFNNLLTVITGNAGLLQSGLAGHGENAPLLRDIRAAAERAAALTRQLLVFSRQEKAQKRDVELGPLVANLGKLLRRLITEEVSIEITASAEPVWLRADPGMIEQVVLNLAINARDAMSRGGRLQIHSRPARDAELPAGVCPPGAVLEVTDTGTGIAPEVLPKIFEPFFTTKEVGKGTGLGLATVFGIVQQHQGRIEVSSQLGQGTTFRVYLPRVAAAVTRQAAKTETVGRGRGETILLVEDEPAVRDVVFRALSGQGYRVLVAPDGLSAMELWAARRNEIHLLLTDLVMPGGVSGLQIARRMVAENPALKVICSSGYGLEKTETDHLDQGFVFLPKPYEMDELHRAVRVALDKRVPS</sequence>
<protein>
    <recommendedName>
        <fullName evidence="2">histidine kinase</fullName>
        <ecNumber evidence="2">2.7.13.3</ecNumber>
    </recommendedName>
</protein>
<dbReference type="SMART" id="SM00091">
    <property type="entry name" value="PAS"/>
    <property type="match status" value="1"/>
</dbReference>
<dbReference type="PROSITE" id="PS50112">
    <property type="entry name" value="PAS"/>
    <property type="match status" value="1"/>
</dbReference>
<evidence type="ECO:0000313" key="10">
    <source>
        <dbReference type="Proteomes" id="UP000290218"/>
    </source>
</evidence>
<dbReference type="InterPro" id="IPR004358">
    <property type="entry name" value="Sig_transdc_His_kin-like_C"/>
</dbReference>
<keyword evidence="3 4" id="KW-0597">Phosphoprotein</keyword>
<feature type="region of interest" description="Disordered" evidence="5">
    <location>
        <begin position="563"/>
        <end position="591"/>
    </location>
</feature>
<evidence type="ECO:0000259" key="7">
    <source>
        <dbReference type="PROSITE" id="PS50110"/>
    </source>
</evidence>
<feature type="domain" description="Response regulatory" evidence="7">
    <location>
        <begin position="1293"/>
        <end position="1409"/>
    </location>
</feature>
<dbReference type="Pfam" id="PF08448">
    <property type="entry name" value="PAS_4"/>
    <property type="match status" value="1"/>
</dbReference>
<dbReference type="InterPro" id="IPR035965">
    <property type="entry name" value="PAS-like_dom_sf"/>
</dbReference>
<dbReference type="Gene3D" id="3.30.450.20">
    <property type="entry name" value="PAS domain"/>
    <property type="match status" value="1"/>
</dbReference>
<dbReference type="PANTHER" id="PTHR43065">
    <property type="entry name" value="SENSOR HISTIDINE KINASE"/>
    <property type="match status" value="1"/>
</dbReference>
<dbReference type="PRINTS" id="PR00344">
    <property type="entry name" value="BCTRLSENSOR"/>
</dbReference>
<dbReference type="Pfam" id="PF00512">
    <property type="entry name" value="HisKA"/>
    <property type="match status" value="1"/>
</dbReference>
<dbReference type="PROSITE" id="PS50110">
    <property type="entry name" value="RESPONSE_REGULATORY"/>
    <property type="match status" value="1"/>
</dbReference>
<organism evidence="9 10">
    <name type="scientific">Oleiharenicola lentus</name>
    <dbReference type="NCBI Taxonomy" id="2508720"/>
    <lineage>
        <taxon>Bacteria</taxon>
        <taxon>Pseudomonadati</taxon>
        <taxon>Verrucomicrobiota</taxon>
        <taxon>Opitutia</taxon>
        <taxon>Opitutales</taxon>
        <taxon>Opitutaceae</taxon>
        <taxon>Oleiharenicola</taxon>
    </lineage>
</organism>
<dbReference type="InterPro" id="IPR011006">
    <property type="entry name" value="CheY-like_superfamily"/>
</dbReference>
<dbReference type="InterPro" id="IPR005467">
    <property type="entry name" value="His_kinase_dom"/>
</dbReference>
<dbReference type="SMART" id="SM00388">
    <property type="entry name" value="HisKA"/>
    <property type="match status" value="1"/>
</dbReference>
<dbReference type="Gene3D" id="1.10.287.130">
    <property type="match status" value="1"/>
</dbReference>
<dbReference type="Pfam" id="PF02518">
    <property type="entry name" value="HATPase_c"/>
    <property type="match status" value="1"/>
</dbReference>
<evidence type="ECO:0000256" key="1">
    <source>
        <dbReference type="ARBA" id="ARBA00000085"/>
    </source>
</evidence>
<evidence type="ECO:0000256" key="2">
    <source>
        <dbReference type="ARBA" id="ARBA00012438"/>
    </source>
</evidence>
<dbReference type="EMBL" id="SDHX01000001">
    <property type="protein sequence ID" value="RXK56724.1"/>
    <property type="molecule type" value="Genomic_DNA"/>
</dbReference>
<dbReference type="InterPro" id="IPR013656">
    <property type="entry name" value="PAS_4"/>
</dbReference>
<evidence type="ECO:0000259" key="8">
    <source>
        <dbReference type="PROSITE" id="PS50112"/>
    </source>
</evidence>
<dbReference type="InterPro" id="IPR036890">
    <property type="entry name" value="HATPase_C_sf"/>
</dbReference>